<dbReference type="EMBL" id="BAAABY010000070">
    <property type="protein sequence ID" value="GAA0501071.1"/>
    <property type="molecule type" value="Genomic_DNA"/>
</dbReference>
<evidence type="ECO:0000313" key="2">
    <source>
        <dbReference type="Proteomes" id="UP001500909"/>
    </source>
</evidence>
<evidence type="ECO:0000313" key="1">
    <source>
        <dbReference type="EMBL" id="GAA0501071.1"/>
    </source>
</evidence>
<accession>A0ABP3LIK9</accession>
<name>A0ABP3LIK9_9ACTN</name>
<sequence>MSGTPELRDAYQRLEDAITEVCHLEGFNGVLTEWVLVSAAQRYDEDGDGISQVGVLVPDGGGQVGYHRLLGLLDYAQVRMRAEVAQDG</sequence>
<protein>
    <submittedName>
        <fullName evidence="1">Uncharacterized protein</fullName>
    </submittedName>
</protein>
<reference evidence="2" key="1">
    <citation type="journal article" date="2019" name="Int. J. Syst. Evol. Microbiol.">
        <title>The Global Catalogue of Microorganisms (GCM) 10K type strain sequencing project: providing services to taxonomists for standard genome sequencing and annotation.</title>
        <authorList>
            <consortium name="The Broad Institute Genomics Platform"/>
            <consortium name="The Broad Institute Genome Sequencing Center for Infectious Disease"/>
            <person name="Wu L."/>
            <person name="Ma J."/>
        </authorList>
    </citation>
    <scope>NUCLEOTIDE SEQUENCE [LARGE SCALE GENOMIC DNA]</scope>
    <source>
        <strain evidence="2">JCM 4805</strain>
    </source>
</reference>
<comment type="caution">
    <text evidence="1">The sequence shown here is derived from an EMBL/GenBank/DDBJ whole genome shotgun (WGS) entry which is preliminary data.</text>
</comment>
<dbReference type="RefSeq" id="WP_346100472.1">
    <property type="nucleotide sequence ID" value="NZ_BAAABY010000070.1"/>
</dbReference>
<dbReference type="Proteomes" id="UP001500909">
    <property type="component" value="Unassembled WGS sequence"/>
</dbReference>
<gene>
    <name evidence="1" type="ORF">GCM10010361_78250</name>
</gene>
<keyword evidence="2" id="KW-1185">Reference proteome</keyword>
<organism evidence="1 2">
    <name type="scientific">Streptomyces olivaceiscleroticus</name>
    <dbReference type="NCBI Taxonomy" id="68245"/>
    <lineage>
        <taxon>Bacteria</taxon>
        <taxon>Bacillati</taxon>
        <taxon>Actinomycetota</taxon>
        <taxon>Actinomycetes</taxon>
        <taxon>Kitasatosporales</taxon>
        <taxon>Streptomycetaceae</taxon>
        <taxon>Streptomyces</taxon>
    </lineage>
</organism>
<proteinExistence type="predicted"/>